<keyword evidence="2" id="KW-0902">Two-component regulatory system</keyword>
<dbReference type="SUPFAM" id="SSF46894">
    <property type="entry name" value="C-terminal effector domain of the bipartite response regulators"/>
    <property type="match status" value="1"/>
</dbReference>
<dbReference type="InterPro" id="IPR001867">
    <property type="entry name" value="OmpR/PhoB-type_DNA-bd"/>
</dbReference>
<reference evidence="10 11" key="1">
    <citation type="submission" date="2016-10" db="EMBL/GenBank/DDBJ databases">
        <authorList>
            <person name="de Groot N.N."/>
        </authorList>
    </citation>
    <scope>NUCLEOTIDE SEQUENCE [LARGE SCALE GENOMIC DNA]</scope>
    <source>
        <strain evidence="10 11">EP1-55-1</strain>
    </source>
</reference>
<feature type="domain" description="OmpR/PhoB-type" evidence="9">
    <location>
        <begin position="125"/>
        <end position="221"/>
    </location>
</feature>
<keyword evidence="1 6" id="KW-0597">Phosphoprotein</keyword>
<evidence type="ECO:0000313" key="11">
    <source>
        <dbReference type="Proteomes" id="UP000199227"/>
    </source>
</evidence>
<dbReference type="InterPro" id="IPR001789">
    <property type="entry name" value="Sig_transdc_resp-reg_receiver"/>
</dbReference>
<evidence type="ECO:0000259" key="9">
    <source>
        <dbReference type="PROSITE" id="PS51755"/>
    </source>
</evidence>
<dbReference type="AlphaFoldDB" id="A0A1I5UZG4"/>
<dbReference type="GO" id="GO:0000156">
    <property type="term" value="F:phosphorelay response regulator activity"/>
    <property type="evidence" value="ECO:0007669"/>
    <property type="project" value="TreeGrafter"/>
</dbReference>
<accession>A0A1I5UZG4</accession>
<keyword evidence="5" id="KW-0804">Transcription</keyword>
<evidence type="ECO:0000256" key="4">
    <source>
        <dbReference type="ARBA" id="ARBA00023125"/>
    </source>
</evidence>
<dbReference type="InterPro" id="IPR016032">
    <property type="entry name" value="Sig_transdc_resp-reg_C-effctor"/>
</dbReference>
<dbReference type="Proteomes" id="UP000199227">
    <property type="component" value="Unassembled WGS sequence"/>
</dbReference>
<dbReference type="OrthoDB" id="5343479at2"/>
<feature type="DNA-binding region" description="OmpR/PhoB-type" evidence="7">
    <location>
        <begin position="125"/>
        <end position="221"/>
    </location>
</feature>
<dbReference type="Pfam" id="PF00486">
    <property type="entry name" value="Trans_reg_C"/>
    <property type="match status" value="1"/>
</dbReference>
<dbReference type="InterPro" id="IPR011006">
    <property type="entry name" value="CheY-like_superfamily"/>
</dbReference>
<evidence type="ECO:0000256" key="3">
    <source>
        <dbReference type="ARBA" id="ARBA00023015"/>
    </source>
</evidence>
<dbReference type="PANTHER" id="PTHR48111">
    <property type="entry name" value="REGULATOR OF RPOS"/>
    <property type="match status" value="1"/>
</dbReference>
<dbReference type="PROSITE" id="PS50110">
    <property type="entry name" value="RESPONSE_REGULATORY"/>
    <property type="match status" value="1"/>
</dbReference>
<proteinExistence type="predicted"/>
<keyword evidence="11" id="KW-1185">Reference proteome</keyword>
<dbReference type="EMBL" id="FOXB01000077">
    <property type="protein sequence ID" value="SFQ00467.1"/>
    <property type="molecule type" value="Genomic_DNA"/>
</dbReference>
<dbReference type="InterPro" id="IPR039420">
    <property type="entry name" value="WalR-like"/>
</dbReference>
<dbReference type="Pfam" id="PF00072">
    <property type="entry name" value="Response_reg"/>
    <property type="match status" value="1"/>
</dbReference>
<evidence type="ECO:0000313" key="10">
    <source>
        <dbReference type="EMBL" id="SFQ00467.1"/>
    </source>
</evidence>
<dbReference type="PANTHER" id="PTHR48111:SF1">
    <property type="entry name" value="TWO-COMPONENT RESPONSE REGULATOR ORR33"/>
    <property type="match status" value="1"/>
</dbReference>
<dbReference type="InterPro" id="IPR036388">
    <property type="entry name" value="WH-like_DNA-bd_sf"/>
</dbReference>
<dbReference type="Gene3D" id="1.10.10.10">
    <property type="entry name" value="Winged helix-like DNA-binding domain superfamily/Winged helix DNA-binding domain"/>
    <property type="match status" value="1"/>
</dbReference>
<dbReference type="SMART" id="SM00862">
    <property type="entry name" value="Trans_reg_C"/>
    <property type="match status" value="1"/>
</dbReference>
<dbReference type="PROSITE" id="PS51755">
    <property type="entry name" value="OMPR_PHOB"/>
    <property type="match status" value="1"/>
</dbReference>
<keyword evidence="3" id="KW-0805">Transcription regulation</keyword>
<dbReference type="Gene3D" id="3.40.50.2300">
    <property type="match status" value="1"/>
</dbReference>
<dbReference type="CDD" id="cd00383">
    <property type="entry name" value="trans_reg_C"/>
    <property type="match status" value="1"/>
</dbReference>
<gene>
    <name evidence="10" type="ORF">SAMN05216234_1773</name>
</gene>
<evidence type="ECO:0000256" key="7">
    <source>
        <dbReference type="PROSITE-ProRule" id="PRU01091"/>
    </source>
</evidence>
<dbReference type="SMART" id="SM00448">
    <property type="entry name" value="REC"/>
    <property type="match status" value="1"/>
</dbReference>
<evidence type="ECO:0000256" key="1">
    <source>
        <dbReference type="ARBA" id="ARBA00022553"/>
    </source>
</evidence>
<dbReference type="GO" id="GO:0005829">
    <property type="term" value="C:cytosol"/>
    <property type="evidence" value="ECO:0007669"/>
    <property type="project" value="TreeGrafter"/>
</dbReference>
<name>A0A1I5UZG4_9BACT</name>
<evidence type="ECO:0000256" key="6">
    <source>
        <dbReference type="PROSITE-ProRule" id="PRU00169"/>
    </source>
</evidence>
<evidence type="ECO:0000259" key="8">
    <source>
        <dbReference type="PROSITE" id="PS50110"/>
    </source>
</evidence>
<dbReference type="SUPFAM" id="SSF52172">
    <property type="entry name" value="CheY-like"/>
    <property type="match status" value="1"/>
</dbReference>
<feature type="domain" description="Response regulatory" evidence="8">
    <location>
        <begin position="5"/>
        <end position="118"/>
    </location>
</feature>
<evidence type="ECO:0000256" key="2">
    <source>
        <dbReference type="ARBA" id="ARBA00023012"/>
    </source>
</evidence>
<dbReference type="GO" id="GO:0006355">
    <property type="term" value="P:regulation of DNA-templated transcription"/>
    <property type="evidence" value="ECO:0007669"/>
    <property type="project" value="InterPro"/>
</dbReference>
<protein>
    <submittedName>
        <fullName evidence="10">DNA-binding response regulator, OmpR family, contains REC and winged-helix (WHTH) domain</fullName>
    </submittedName>
</protein>
<dbReference type="STRING" id="223786.SAMN05216234_1773"/>
<evidence type="ECO:0000256" key="5">
    <source>
        <dbReference type="ARBA" id="ARBA00023163"/>
    </source>
</evidence>
<dbReference type="RefSeq" id="WP_092914332.1">
    <property type="nucleotide sequence ID" value="NZ_CP136592.1"/>
</dbReference>
<sequence length="224" mass="25895">MEKIKVLLVEDDELAAELIYNYLIDYGFDVSFAFNATESMEQIRYEEFDIAILDINLPDYSGLEVLKNIKNIKNIPVIVTSAYSDKNIKLMAFKYGACDYMIKPIDIEELEARIWVHLSKNNKLSIEEKIEKELFEIEGNSILFNGVRLDLTSIENEILTYLIKNKNRVVKREELSSILSLKSSDRSLDNHIKNIRKKIGDSGKEAKYLKTVYGVGYCFRNSQL</sequence>
<organism evidence="10 11">
    <name type="scientific">Hydrogenimonas thermophila</name>
    <dbReference type="NCBI Taxonomy" id="223786"/>
    <lineage>
        <taxon>Bacteria</taxon>
        <taxon>Pseudomonadati</taxon>
        <taxon>Campylobacterota</taxon>
        <taxon>Epsilonproteobacteria</taxon>
        <taxon>Campylobacterales</taxon>
        <taxon>Hydrogenimonadaceae</taxon>
        <taxon>Hydrogenimonas</taxon>
    </lineage>
</organism>
<feature type="modified residue" description="4-aspartylphosphate" evidence="6">
    <location>
        <position position="54"/>
    </location>
</feature>
<keyword evidence="4 7" id="KW-0238">DNA-binding</keyword>
<dbReference type="GO" id="GO:0000976">
    <property type="term" value="F:transcription cis-regulatory region binding"/>
    <property type="evidence" value="ECO:0007669"/>
    <property type="project" value="TreeGrafter"/>
</dbReference>
<dbReference type="GO" id="GO:0032993">
    <property type="term" value="C:protein-DNA complex"/>
    <property type="evidence" value="ECO:0007669"/>
    <property type="project" value="TreeGrafter"/>
</dbReference>